<evidence type="ECO:0000313" key="1">
    <source>
        <dbReference type="EMBL" id="CAG6686423.1"/>
    </source>
</evidence>
<dbReference type="EMBL" id="HBUF01276308">
    <property type="protein sequence ID" value="CAG6686423.1"/>
    <property type="molecule type" value="Transcribed_RNA"/>
</dbReference>
<protein>
    <submittedName>
        <fullName evidence="1">Uncharacterized protein</fullName>
    </submittedName>
</protein>
<accession>A0A8D8TEM2</accession>
<proteinExistence type="predicted"/>
<organism evidence="1">
    <name type="scientific">Cacopsylla melanoneura</name>
    <dbReference type="NCBI Taxonomy" id="428564"/>
    <lineage>
        <taxon>Eukaryota</taxon>
        <taxon>Metazoa</taxon>
        <taxon>Ecdysozoa</taxon>
        <taxon>Arthropoda</taxon>
        <taxon>Hexapoda</taxon>
        <taxon>Insecta</taxon>
        <taxon>Pterygota</taxon>
        <taxon>Neoptera</taxon>
        <taxon>Paraneoptera</taxon>
        <taxon>Hemiptera</taxon>
        <taxon>Sternorrhyncha</taxon>
        <taxon>Psylloidea</taxon>
        <taxon>Psyllidae</taxon>
        <taxon>Psyllinae</taxon>
        <taxon>Cacopsylla</taxon>
    </lineage>
</organism>
<reference evidence="1" key="1">
    <citation type="submission" date="2021-05" db="EMBL/GenBank/DDBJ databases">
        <authorList>
            <person name="Alioto T."/>
            <person name="Alioto T."/>
            <person name="Gomez Garrido J."/>
        </authorList>
    </citation>
    <scope>NUCLEOTIDE SEQUENCE</scope>
</reference>
<sequence>MSMLVSLGEYFTAQTVTHNEPFKCEWSLHNIRFKWCSFPWKCLGRREFSNAQRDVNTTFALPLKLVSHVFPPIALKVNTFGNVLVSGKWQGAPSKQVMKMAFLSGKIMKRKRNFQPTCHRFNPRVSICQFNSTGTQLVQIMRQRLF</sequence>
<dbReference type="AlphaFoldDB" id="A0A8D8TEM2"/>
<name>A0A8D8TEM2_9HEMI</name>